<protein>
    <submittedName>
        <fullName evidence="1">Uncharacterized protein</fullName>
    </submittedName>
</protein>
<comment type="caution">
    <text evidence="1">The sequence shown here is derived from an EMBL/GenBank/DDBJ whole genome shotgun (WGS) entry which is preliminary data.</text>
</comment>
<evidence type="ECO:0000313" key="1">
    <source>
        <dbReference type="EMBL" id="KAF6201685.1"/>
    </source>
</evidence>
<proteinExistence type="predicted"/>
<dbReference type="AlphaFoldDB" id="A0A8S9X259"/>
<accession>A0A8S9X259</accession>
<dbReference type="Proteomes" id="UP000466442">
    <property type="component" value="Linkage Group LG12"/>
</dbReference>
<reference evidence="1" key="1">
    <citation type="journal article" date="2021" name="Mol. Ecol. Resour.">
        <title>Apolygus lucorum genome provides insights into omnivorousness and mesophyll feeding.</title>
        <authorList>
            <person name="Liu Y."/>
            <person name="Liu H."/>
            <person name="Wang H."/>
            <person name="Huang T."/>
            <person name="Liu B."/>
            <person name="Yang B."/>
            <person name="Yin L."/>
            <person name="Li B."/>
            <person name="Zhang Y."/>
            <person name="Zhang S."/>
            <person name="Jiang F."/>
            <person name="Zhang X."/>
            <person name="Ren Y."/>
            <person name="Wang B."/>
            <person name="Wang S."/>
            <person name="Lu Y."/>
            <person name="Wu K."/>
            <person name="Fan W."/>
            <person name="Wang G."/>
        </authorList>
    </citation>
    <scope>NUCLEOTIDE SEQUENCE</scope>
    <source>
        <strain evidence="1">12Hb</strain>
    </source>
</reference>
<dbReference type="EMBL" id="WIXP02000012">
    <property type="protein sequence ID" value="KAF6201685.1"/>
    <property type="molecule type" value="Genomic_DNA"/>
</dbReference>
<organism evidence="1 2">
    <name type="scientific">Apolygus lucorum</name>
    <name type="common">Small green plant bug</name>
    <name type="synonym">Lygocoris lucorum</name>
    <dbReference type="NCBI Taxonomy" id="248454"/>
    <lineage>
        <taxon>Eukaryota</taxon>
        <taxon>Metazoa</taxon>
        <taxon>Ecdysozoa</taxon>
        <taxon>Arthropoda</taxon>
        <taxon>Hexapoda</taxon>
        <taxon>Insecta</taxon>
        <taxon>Pterygota</taxon>
        <taxon>Neoptera</taxon>
        <taxon>Paraneoptera</taxon>
        <taxon>Hemiptera</taxon>
        <taxon>Heteroptera</taxon>
        <taxon>Panheteroptera</taxon>
        <taxon>Cimicomorpha</taxon>
        <taxon>Miridae</taxon>
        <taxon>Mirini</taxon>
        <taxon>Apolygus</taxon>
    </lineage>
</organism>
<gene>
    <name evidence="1" type="ORF">GE061_004079</name>
</gene>
<name>A0A8S9X259_APOLU</name>
<evidence type="ECO:0000313" key="2">
    <source>
        <dbReference type="Proteomes" id="UP000466442"/>
    </source>
</evidence>
<keyword evidence="2" id="KW-1185">Reference proteome</keyword>
<sequence length="180" mass="20269">MLIQVRAYNWSPQVANNRYHVETHNQSPVGANLHATIFTGCPPKMCGLIMNVKMVECFGTQHFLHDEIQTRRCHPSCSYHVENKTYYGTGCKNHDDLCCPNSTNCTLTSSNYSGKPITTLQSCHGKVLKRRAKPTCKSCGARGHKKIMDDNLMATISRKLIKFGLTYQKPAKSRPNHIKS</sequence>